<dbReference type="Proteomes" id="UP001362899">
    <property type="component" value="Unassembled WGS sequence"/>
</dbReference>
<keyword evidence="11" id="KW-1185">Reference proteome</keyword>
<evidence type="ECO:0000256" key="6">
    <source>
        <dbReference type="ARBA" id="ARBA00023163"/>
    </source>
</evidence>
<keyword evidence="7" id="KW-0539">Nucleus</keyword>
<keyword evidence="3" id="KW-0862">Zinc</keyword>
<proteinExistence type="predicted"/>
<dbReference type="InterPro" id="IPR051089">
    <property type="entry name" value="prtT"/>
</dbReference>
<name>A0AAV5RGY4_STABA</name>
<dbReference type="InterPro" id="IPR001138">
    <property type="entry name" value="Zn2Cys6_DnaBD"/>
</dbReference>
<evidence type="ECO:0000256" key="2">
    <source>
        <dbReference type="ARBA" id="ARBA00022723"/>
    </source>
</evidence>
<dbReference type="GO" id="GO:0000981">
    <property type="term" value="F:DNA-binding transcription factor activity, RNA polymerase II-specific"/>
    <property type="evidence" value="ECO:0007669"/>
    <property type="project" value="InterPro"/>
</dbReference>
<organism evidence="10 11">
    <name type="scientific">Starmerella bacillaris</name>
    <name type="common">Yeast</name>
    <name type="synonym">Candida zemplinina</name>
    <dbReference type="NCBI Taxonomy" id="1247836"/>
    <lineage>
        <taxon>Eukaryota</taxon>
        <taxon>Fungi</taxon>
        <taxon>Dikarya</taxon>
        <taxon>Ascomycota</taxon>
        <taxon>Saccharomycotina</taxon>
        <taxon>Dipodascomycetes</taxon>
        <taxon>Dipodascales</taxon>
        <taxon>Trichomonascaceae</taxon>
        <taxon>Starmerella</taxon>
    </lineage>
</organism>
<accession>A0AAV5RGY4</accession>
<comment type="subcellular location">
    <subcellularLocation>
        <location evidence="1">Nucleus</location>
    </subcellularLocation>
</comment>
<evidence type="ECO:0000259" key="9">
    <source>
        <dbReference type="PROSITE" id="PS00463"/>
    </source>
</evidence>
<keyword evidence="6" id="KW-0804">Transcription</keyword>
<evidence type="ECO:0000313" key="10">
    <source>
        <dbReference type="EMBL" id="GMM50844.1"/>
    </source>
</evidence>
<evidence type="ECO:0000256" key="3">
    <source>
        <dbReference type="ARBA" id="ARBA00022833"/>
    </source>
</evidence>
<dbReference type="GO" id="GO:0008270">
    <property type="term" value="F:zinc ion binding"/>
    <property type="evidence" value="ECO:0007669"/>
    <property type="project" value="InterPro"/>
</dbReference>
<dbReference type="EMBL" id="BTGC01000003">
    <property type="protein sequence ID" value="GMM50844.1"/>
    <property type="molecule type" value="Genomic_DNA"/>
</dbReference>
<dbReference type="GO" id="GO:0000976">
    <property type="term" value="F:transcription cis-regulatory region binding"/>
    <property type="evidence" value="ECO:0007669"/>
    <property type="project" value="TreeGrafter"/>
</dbReference>
<keyword evidence="5" id="KW-0238">DNA-binding</keyword>
<sequence>MIKKFKSNQCKRGRARTACKQCKESKTRCTFISGSSDCKRCKQKKQECSGGSKLFSRLYIANESSSTSEITDDFKPVKDANEKPFAPLPATEVRTKHQDSHEFLNDNTITTIERPNPWIKIVEPLLDDLTNYTNSIFTTPDSEGPPTPVDNSEPGNKTYTNNSPTVETTHHIKDDEDARVWNGAGLDFRTDYLNTLFRQETVFQSTPLTPAQSYTLFTRFVARCTYFSTFVDTEDVEALYENLVKRCPVLITTCCCISLHLEPMPEYNGLVPEISAYLYKQIMGHLFCSNPNLEFLISTVFVILFSKYLSFDNYNFDTWLISNAGIRHLESINNFDEWTRIQYEIWNNYVYSQLIISNITGIETPITQYHIDVCKRYEATKVNQSSRNSFPTTVIKGSQALTNYARFIQKNRSALYACMQVEIELEWLKYNSVHTKVNIDDLATKVTKLQPPQEEVLPKVFRNIITCSKLFCLLTLRWKHTLCESGAGNYKFRLLLSFLTHKNSVTRMSSNILLQELNELNILLSLLLQARSELQCLGYITRLWYDRMVTAKIMSMEIRNVIISRTKKDFNLRDLVMTSLTR</sequence>
<evidence type="ECO:0000256" key="5">
    <source>
        <dbReference type="ARBA" id="ARBA00023125"/>
    </source>
</evidence>
<dbReference type="PANTHER" id="PTHR31845">
    <property type="entry name" value="FINGER DOMAIN PROTEIN, PUTATIVE-RELATED"/>
    <property type="match status" value="1"/>
</dbReference>
<evidence type="ECO:0000313" key="11">
    <source>
        <dbReference type="Proteomes" id="UP001362899"/>
    </source>
</evidence>
<evidence type="ECO:0000256" key="7">
    <source>
        <dbReference type="ARBA" id="ARBA00023242"/>
    </source>
</evidence>
<dbReference type="PANTHER" id="PTHR31845:SF34">
    <property type="entry name" value="TRANSCRIPTIONAL ACTIVATOR OF PROTEASES PRTT"/>
    <property type="match status" value="1"/>
</dbReference>
<keyword evidence="4" id="KW-0805">Transcription regulation</keyword>
<feature type="domain" description="Zn(2)-C6 fungal-type" evidence="9">
    <location>
        <begin position="18"/>
        <end position="48"/>
    </location>
</feature>
<feature type="compositionally biased region" description="Polar residues" evidence="8">
    <location>
        <begin position="149"/>
        <end position="167"/>
    </location>
</feature>
<evidence type="ECO:0000256" key="8">
    <source>
        <dbReference type="SAM" id="MobiDB-lite"/>
    </source>
</evidence>
<gene>
    <name evidence="10" type="ORF">DASB73_018020</name>
</gene>
<feature type="region of interest" description="Disordered" evidence="8">
    <location>
        <begin position="136"/>
        <end position="168"/>
    </location>
</feature>
<dbReference type="GO" id="GO:0005634">
    <property type="term" value="C:nucleus"/>
    <property type="evidence" value="ECO:0007669"/>
    <property type="project" value="UniProtKB-SubCell"/>
</dbReference>
<reference evidence="10 11" key="1">
    <citation type="journal article" date="2023" name="Elife">
        <title>Identification of key yeast species and microbe-microbe interactions impacting larval growth of Drosophila in the wild.</title>
        <authorList>
            <person name="Mure A."/>
            <person name="Sugiura Y."/>
            <person name="Maeda R."/>
            <person name="Honda K."/>
            <person name="Sakurai N."/>
            <person name="Takahashi Y."/>
            <person name="Watada M."/>
            <person name="Katoh T."/>
            <person name="Gotoh A."/>
            <person name="Gotoh Y."/>
            <person name="Taniguchi I."/>
            <person name="Nakamura K."/>
            <person name="Hayashi T."/>
            <person name="Katayama T."/>
            <person name="Uemura T."/>
            <person name="Hattori Y."/>
        </authorList>
    </citation>
    <scope>NUCLEOTIDE SEQUENCE [LARGE SCALE GENOMIC DNA]</scope>
    <source>
        <strain evidence="10 11">SB-73</strain>
    </source>
</reference>
<protein>
    <recommendedName>
        <fullName evidence="9">Zn(2)-C6 fungal-type domain-containing protein</fullName>
    </recommendedName>
</protein>
<dbReference type="PROSITE" id="PS00463">
    <property type="entry name" value="ZN2_CY6_FUNGAL_1"/>
    <property type="match status" value="1"/>
</dbReference>
<evidence type="ECO:0000256" key="4">
    <source>
        <dbReference type="ARBA" id="ARBA00023015"/>
    </source>
</evidence>
<evidence type="ECO:0000256" key="1">
    <source>
        <dbReference type="ARBA" id="ARBA00004123"/>
    </source>
</evidence>
<comment type="caution">
    <text evidence="10">The sequence shown here is derived from an EMBL/GenBank/DDBJ whole genome shotgun (WGS) entry which is preliminary data.</text>
</comment>
<keyword evidence="2" id="KW-0479">Metal-binding</keyword>
<dbReference type="CDD" id="cd00067">
    <property type="entry name" value="GAL4"/>
    <property type="match status" value="1"/>
</dbReference>
<dbReference type="AlphaFoldDB" id="A0AAV5RGY4"/>